<evidence type="ECO:0000313" key="7">
    <source>
        <dbReference type="Proteomes" id="UP000319650"/>
    </source>
</evidence>
<dbReference type="Gene3D" id="3.40.640.10">
    <property type="entry name" value="Type I PLP-dependent aspartate aminotransferase-like (Major domain)"/>
    <property type="match status" value="1"/>
</dbReference>
<dbReference type="InterPro" id="IPR050087">
    <property type="entry name" value="AON_synthase_class-II"/>
</dbReference>
<dbReference type="SUPFAM" id="SSF53383">
    <property type="entry name" value="PLP-dependent transferases"/>
    <property type="match status" value="1"/>
</dbReference>
<dbReference type="AlphaFoldDB" id="A0A4Y4XPA5"/>
<accession>A0A4Y4XPA5</accession>
<keyword evidence="4" id="KW-0663">Pyridoxal phosphate</keyword>
<dbReference type="Proteomes" id="UP000319650">
    <property type="component" value="Unassembled WGS sequence"/>
</dbReference>
<dbReference type="RefSeq" id="WP_143429149.1">
    <property type="nucleotide sequence ID" value="NZ_MUPN01000064.1"/>
</dbReference>
<dbReference type="InterPro" id="IPR004839">
    <property type="entry name" value="Aminotransferase_I/II_large"/>
</dbReference>
<comment type="cofactor">
    <cofactor evidence="1">
        <name>pyridoxal 5'-phosphate</name>
        <dbReference type="ChEBI" id="CHEBI:597326"/>
    </cofactor>
</comment>
<evidence type="ECO:0000256" key="2">
    <source>
        <dbReference type="ARBA" id="ARBA00010008"/>
    </source>
</evidence>
<reference evidence="6 7" key="1">
    <citation type="journal article" date="2017" name="Front. Cell. Infect. Microbiol.">
        <title>Whole Genome Sequence and Phylogenetic Analysis Show Helicobacter pylori Strains from Latin America Have Followed a Unique Evolution Pathway.</title>
        <authorList>
            <person name="Munoz-Ramirez Z.Y."/>
            <person name="Mendez-Tenorio A."/>
            <person name="Kato I."/>
            <person name="Bravo M.M."/>
            <person name="Rizzato C."/>
            <person name="Thorell K."/>
            <person name="Torres R.C."/>
            <person name="Aviles-Jimenez F."/>
            <person name="Camorlinga M."/>
            <person name="Canzian F."/>
            <person name="Torres J."/>
        </authorList>
    </citation>
    <scope>NUCLEOTIDE SEQUENCE [LARGE SCALE GENOMIC DNA]</scope>
    <source>
        <strain evidence="6 7">CM22351</strain>
    </source>
</reference>
<evidence type="ECO:0000256" key="3">
    <source>
        <dbReference type="ARBA" id="ARBA00022679"/>
    </source>
</evidence>
<dbReference type="GO" id="GO:0016740">
    <property type="term" value="F:transferase activity"/>
    <property type="evidence" value="ECO:0007669"/>
    <property type="project" value="UniProtKB-KW"/>
</dbReference>
<dbReference type="Gene3D" id="3.90.1150.10">
    <property type="entry name" value="Aspartate Aminotransferase, domain 1"/>
    <property type="match status" value="1"/>
</dbReference>
<keyword evidence="3" id="KW-0808">Transferase</keyword>
<evidence type="ECO:0000256" key="1">
    <source>
        <dbReference type="ARBA" id="ARBA00001933"/>
    </source>
</evidence>
<dbReference type="InterPro" id="IPR015421">
    <property type="entry name" value="PyrdxlP-dep_Trfase_major"/>
</dbReference>
<comment type="caution">
    <text evidence="6">The sequence shown here is derived from an EMBL/GenBank/DDBJ whole genome shotgun (WGS) entry which is preliminary data.</text>
</comment>
<dbReference type="PANTHER" id="PTHR13693">
    <property type="entry name" value="CLASS II AMINOTRANSFERASE/8-AMINO-7-OXONONANOATE SYNTHASE"/>
    <property type="match status" value="1"/>
</dbReference>
<evidence type="ECO:0000259" key="5">
    <source>
        <dbReference type="Pfam" id="PF00155"/>
    </source>
</evidence>
<evidence type="ECO:0000256" key="4">
    <source>
        <dbReference type="ARBA" id="ARBA00022898"/>
    </source>
</evidence>
<dbReference type="InterPro" id="IPR015424">
    <property type="entry name" value="PyrdxlP-dep_Trfase"/>
</dbReference>
<protein>
    <submittedName>
        <fullName evidence="6">8-amino-7-oxononanoate synthase</fullName>
    </submittedName>
</protein>
<dbReference type="EMBL" id="MUPN01000064">
    <property type="protein sequence ID" value="OOQ41510.1"/>
    <property type="molecule type" value="Genomic_DNA"/>
</dbReference>
<dbReference type="GO" id="GO:0030170">
    <property type="term" value="F:pyridoxal phosphate binding"/>
    <property type="evidence" value="ECO:0007669"/>
    <property type="project" value="InterPro"/>
</dbReference>
<dbReference type="Pfam" id="PF00155">
    <property type="entry name" value="Aminotran_1_2"/>
    <property type="match status" value="1"/>
</dbReference>
<evidence type="ECO:0000313" key="6">
    <source>
        <dbReference type="EMBL" id="OOQ41510.1"/>
    </source>
</evidence>
<gene>
    <name evidence="6" type="ORF">B0X64_00555</name>
</gene>
<feature type="non-terminal residue" evidence="6">
    <location>
        <position position="1"/>
    </location>
</feature>
<sequence>HAKRYRKRELFDPSLKDYASNDYLGLSVKKDLLQNAFNKLQSFVSHSPKASMLVNGYHPLHAELEERLADLLEFESALLVGSGFLGNLALIDTLLVKNALLFMDEHYHASGIFSTKIKPNQVIFFSHNDIKDLKQKLFNAPKNKLKFIAIEGVYSMDASVAPYDFYEIIQEIPNAFLIVDEAHSFGT</sequence>
<organism evidence="6 7">
    <name type="scientific">Helicobacter pylori</name>
    <name type="common">Campylobacter pylori</name>
    <dbReference type="NCBI Taxonomy" id="210"/>
    <lineage>
        <taxon>Bacteria</taxon>
        <taxon>Pseudomonadati</taxon>
        <taxon>Campylobacterota</taxon>
        <taxon>Epsilonproteobacteria</taxon>
        <taxon>Campylobacterales</taxon>
        <taxon>Helicobacteraceae</taxon>
        <taxon>Helicobacter</taxon>
    </lineage>
</organism>
<name>A0A4Y4XPA5_HELPX</name>
<comment type="similarity">
    <text evidence="2">Belongs to the class-II pyridoxal-phosphate-dependent aminotransferase family. BioF subfamily.</text>
</comment>
<dbReference type="InterPro" id="IPR015422">
    <property type="entry name" value="PyrdxlP-dep_Trfase_small"/>
</dbReference>
<feature type="domain" description="Aminotransferase class I/classII large" evidence="5">
    <location>
        <begin position="19"/>
        <end position="184"/>
    </location>
</feature>
<proteinExistence type="inferred from homology"/>
<feature type="non-terminal residue" evidence="6">
    <location>
        <position position="187"/>
    </location>
</feature>
<dbReference type="PANTHER" id="PTHR13693:SF77">
    <property type="entry name" value="8-AMINO-7-OXONONANOATE SYNTHASE"/>
    <property type="match status" value="1"/>
</dbReference>